<keyword evidence="2" id="KW-1185">Reference proteome</keyword>
<protein>
    <recommendedName>
        <fullName evidence="3">Cholesterol esterase</fullName>
    </recommendedName>
</protein>
<accession>A0ABN3LJ89</accession>
<evidence type="ECO:0008006" key="3">
    <source>
        <dbReference type="Google" id="ProtNLM"/>
    </source>
</evidence>
<evidence type="ECO:0000313" key="2">
    <source>
        <dbReference type="Proteomes" id="UP001499942"/>
    </source>
</evidence>
<organism evidence="1 2">
    <name type="scientific">Streptomyces gobitricini</name>
    <dbReference type="NCBI Taxonomy" id="68211"/>
    <lineage>
        <taxon>Bacteria</taxon>
        <taxon>Bacillati</taxon>
        <taxon>Actinomycetota</taxon>
        <taxon>Actinomycetes</taxon>
        <taxon>Kitasatosporales</taxon>
        <taxon>Streptomycetaceae</taxon>
        <taxon>Streptomyces</taxon>
    </lineage>
</organism>
<dbReference type="Pfam" id="PF19741">
    <property type="entry name" value="DUF6230"/>
    <property type="match status" value="1"/>
</dbReference>
<comment type="caution">
    <text evidence="1">The sequence shown here is derived from an EMBL/GenBank/DDBJ whole genome shotgun (WGS) entry which is preliminary data.</text>
</comment>
<sequence length="204" mass="21258">MTKGGEVCGRAGTDWRLFALLGPLSVLLSGGVAWATTASGAVPVAFAVSGSSFTVTADHLDGHNAVQYISTDVELDGTRHPVAVAAISRARLKNMCQFAVTRTPVGPVALVVRGGGAEPVQAEDLVIDLDRITGDMRFEQARMGQDASTLDGQAGAQGLQGVFGQRVGRLVVKDMRLRAWSLTAGVLKLKQATLAISLEESPCG</sequence>
<dbReference type="Proteomes" id="UP001499942">
    <property type="component" value="Unassembled WGS sequence"/>
</dbReference>
<dbReference type="EMBL" id="BAAASR010000007">
    <property type="protein sequence ID" value="GAA2485307.1"/>
    <property type="molecule type" value="Genomic_DNA"/>
</dbReference>
<evidence type="ECO:0000313" key="1">
    <source>
        <dbReference type="EMBL" id="GAA2485307.1"/>
    </source>
</evidence>
<gene>
    <name evidence="1" type="ORF">GCM10010393_15390</name>
</gene>
<proteinExistence type="predicted"/>
<dbReference type="InterPro" id="IPR046198">
    <property type="entry name" value="DUF6230"/>
</dbReference>
<reference evidence="1 2" key="1">
    <citation type="journal article" date="2019" name="Int. J. Syst. Evol. Microbiol.">
        <title>The Global Catalogue of Microorganisms (GCM) 10K type strain sequencing project: providing services to taxonomists for standard genome sequencing and annotation.</title>
        <authorList>
            <consortium name="The Broad Institute Genomics Platform"/>
            <consortium name="The Broad Institute Genome Sequencing Center for Infectious Disease"/>
            <person name="Wu L."/>
            <person name="Ma J."/>
        </authorList>
    </citation>
    <scope>NUCLEOTIDE SEQUENCE [LARGE SCALE GENOMIC DNA]</scope>
    <source>
        <strain evidence="1 2">JCM 5062</strain>
    </source>
</reference>
<name>A0ABN3LJ89_9ACTN</name>